<name>A0A1T4NA22_9BACT</name>
<sequence length="46" mass="4844">MLKIFSRKVSKNMPTGCACLAFSCVAPTKLTAGSAPFTMRSSNTMG</sequence>
<evidence type="ECO:0000313" key="2">
    <source>
        <dbReference type="Proteomes" id="UP000190065"/>
    </source>
</evidence>
<protein>
    <recommendedName>
        <fullName evidence="3">Lipoprotein</fullName>
    </recommendedName>
</protein>
<dbReference type="AlphaFoldDB" id="A0A1T4NA22"/>
<dbReference type="EMBL" id="FUXK01000009">
    <property type="protein sequence ID" value="SJZ75955.1"/>
    <property type="molecule type" value="Genomic_DNA"/>
</dbReference>
<proteinExistence type="predicted"/>
<evidence type="ECO:0000313" key="1">
    <source>
        <dbReference type="EMBL" id="SJZ75955.1"/>
    </source>
</evidence>
<reference evidence="1 2" key="1">
    <citation type="submission" date="2017-02" db="EMBL/GenBank/DDBJ databases">
        <authorList>
            <person name="Peterson S.W."/>
        </authorList>
    </citation>
    <scope>NUCLEOTIDE SEQUENCE [LARGE SCALE GENOMIC DNA]</scope>
    <source>
        <strain evidence="1 2">ATCC 43324</strain>
    </source>
</reference>
<organism evidence="1 2">
    <name type="scientific">Segatella oulorum</name>
    <dbReference type="NCBI Taxonomy" id="28136"/>
    <lineage>
        <taxon>Bacteria</taxon>
        <taxon>Pseudomonadati</taxon>
        <taxon>Bacteroidota</taxon>
        <taxon>Bacteroidia</taxon>
        <taxon>Bacteroidales</taxon>
        <taxon>Prevotellaceae</taxon>
        <taxon>Segatella</taxon>
    </lineage>
</organism>
<dbReference type="STRING" id="28136.SAMN02745202_01001"/>
<dbReference type="PROSITE" id="PS51257">
    <property type="entry name" value="PROKAR_LIPOPROTEIN"/>
    <property type="match status" value="1"/>
</dbReference>
<gene>
    <name evidence="1" type="ORF">SAMN02745202_01001</name>
</gene>
<evidence type="ECO:0008006" key="3">
    <source>
        <dbReference type="Google" id="ProtNLM"/>
    </source>
</evidence>
<accession>A0A1T4NA22</accession>
<dbReference type="Proteomes" id="UP000190065">
    <property type="component" value="Unassembled WGS sequence"/>
</dbReference>